<dbReference type="SUPFAM" id="SSF48508">
    <property type="entry name" value="Nuclear receptor ligand-binding domain"/>
    <property type="match status" value="1"/>
</dbReference>
<sequence length="379" mass="44231">MSSMPEFGEFYLQEPIEGKLRVVGSPKTVQFCVVCGDRSSGHHYGVLTCEGCKAFFRRWRKPDVVHKLRCINQYQNCPITIITRSKCQFCRYKKCIDQGMQSECSPRGFQKVEVASEGMDPIFAAAMAEKMARVVKNHATTCPFTVSKTRKLVQTFYNTGITSDDELIRRIEAWQSYSKEMERDIHPLAKFIQGLRDPFGPADRAALLKKHIFSIHLLRCTRGFVSRGLMLPDGRLLNQEVLGILYGRQLSMDMEEFSRKVIDSGMTDEDIGMMITFIYYQPLNPADQEEMQLNNTIDLERIQLEYQQMFLDYYPLQQEKLQQMQYLMMDLNVLSAKHSEVQQFLRTHHEYFKNQEIFTEVFISTYSNLRDRTPEEQEN</sequence>
<evidence type="ECO:0000256" key="9">
    <source>
        <dbReference type="ARBA" id="ARBA00023242"/>
    </source>
</evidence>
<keyword evidence="8" id="KW-0675">Receptor</keyword>
<evidence type="ECO:0000256" key="3">
    <source>
        <dbReference type="ARBA" id="ARBA00022771"/>
    </source>
</evidence>
<dbReference type="InterPro" id="IPR035500">
    <property type="entry name" value="NHR-like_dom_sf"/>
</dbReference>
<keyword evidence="12" id="KW-1185">Reference proteome</keyword>
<dbReference type="PROSITE" id="PS00031">
    <property type="entry name" value="NUCLEAR_REC_DBD_1"/>
    <property type="match status" value="1"/>
</dbReference>
<evidence type="ECO:0000256" key="2">
    <source>
        <dbReference type="ARBA" id="ARBA00022723"/>
    </source>
</evidence>
<dbReference type="Proteomes" id="UP000095282">
    <property type="component" value="Unplaced"/>
</dbReference>
<dbReference type="GO" id="GO:0005634">
    <property type="term" value="C:nucleus"/>
    <property type="evidence" value="ECO:0007669"/>
    <property type="project" value="UniProtKB-SubCell"/>
</dbReference>
<dbReference type="Pfam" id="PF00105">
    <property type="entry name" value="zf-C4"/>
    <property type="match status" value="1"/>
</dbReference>
<evidence type="ECO:0000313" key="12">
    <source>
        <dbReference type="Proteomes" id="UP000095282"/>
    </source>
</evidence>
<reference evidence="13" key="1">
    <citation type="submission" date="2016-11" db="UniProtKB">
        <authorList>
            <consortium name="WormBaseParasite"/>
        </authorList>
    </citation>
    <scope>IDENTIFICATION</scope>
</reference>
<dbReference type="GO" id="GO:0000978">
    <property type="term" value="F:RNA polymerase II cis-regulatory region sequence-specific DNA binding"/>
    <property type="evidence" value="ECO:0007669"/>
    <property type="project" value="TreeGrafter"/>
</dbReference>
<dbReference type="PRINTS" id="PR00047">
    <property type="entry name" value="STROIDFINGER"/>
</dbReference>
<comment type="subcellular location">
    <subcellularLocation>
        <location evidence="1">Nucleus</location>
    </subcellularLocation>
</comment>
<dbReference type="InterPro" id="IPR001628">
    <property type="entry name" value="Znf_hrmn_rcpt"/>
</dbReference>
<dbReference type="CDD" id="cd06916">
    <property type="entry name" value="NR_DBD_like"/>
    <property type="match status" value="1"/>
</dbReference>
<dbReference type="SUPFAM" id="SSF57716">
    <property type="entry name" value="Glucocorticoid receptor-like (DNA-binding domain)"/>
    <property type="match status" value="1"/>
</dbReference>
<dbReference type="PROSITE" id="PS51843">
    <property type="entry name" value="NR_LBD"/>
    <property type="match status" value="1"/>
</dbReference>
<dbReference type="PANTHER" id="PTHR45805:SF2">
    <property type="entry name" value="NUCLEAR HORMONE RECEPTOR HR3-RELATED"/>
    <property type="match status" value="1"/>
</dbReference>
<keyword evidence="3" id="KW-0863">Zinc-finger</keyword>
<evidence type="ECO:0000259" key="10">
    <source>
        <dbReference type="PROSITE" id="PS51030"/>
    </source>
</evidence>
<keyword evidence="2" id="KW-0479">Metal-binding</keyword>
<evidence type="ECO:0000256" key="6">
    <source>
        <dbReference type="ARBA" id="ARBA00023125"/>
    </source>
</evidence>
<organism evidence="12 13">
    <name type="scientific">Caenorhabditis tropicalis</name>
    <dbReference type="NCBI Taxonomy" id="1561998"/>
    <lineage>
        <taxon>Eukaryota</taxon>
        <taxon>Metazoa</taxon>
        <taxon>Ecdysozoa</taxon>
        <taxon>Nematoda</taxon>
        <taxon>Chromadorea</taxon>
        <taxon>Rhabditida</taxon>
        <taxon>Rhabditina</taxon>
        <taxon>Rhabditomorpha</taxon>
        <taxon>Rhabditoidea</taxon>
        <taxon>Rhabditidae</taxon>
        <taxon>Peloderinae</taxon>
        <taxon>Caenorhabditis</taxon>
    </lineage>
</organism>
<dbReference type="PANTHER" id="PTHR45805">
    <property type="entry name" value="NUCLEAR HORMONE RECEPTOR HR3-RELATED"/>
    <property type="match status" value="1"/>
</dbReference>
<evidence type="ECO:0000259" key="11">
    <source>
        <dbReference type="PROSITE" id="PS51843"/>
    </source>
</evidence>
<evidence type="ECO:0000256" key="5">
    <source>
        <dbReference type="ARBA" id="ARBA00023015"/>
    </source>
</evidence>
<evidence type="ECO:0000256" key="1">
    <source>
        <dbReference type="ARBA" id="ARBA00004123"/>
    </source>
</evidence>
<protein>
    <submittedName>
        <fullName evidence="13">Nuclear receptor domain-containing protein</fullName>
    </submittedName>
</protein>
<keyword evidence="9" id="KW-0539">Nucleus</keyword>
<dbReference type="STRING" id="1561998.A0A1I7T7D3"/>
<keyword evidence="5" id="KW-0805">Transcription regulation</keyword>
<feature type="domain" description="NR LBD" evidence="11">
    <location>
        <begin position="126"/>
        <end position="364"/>
    </location>
</feature>
<dbReference type="PROSITE" id="PS51030">
    <property type="entry name" value="NUCLEAR_REC_DBD_2"/>
    <property type="match status" value="1"/>
</dbReference>
<dbReference type="eggNOG" id="KOG4846">
    <property type="taxonomic scope" value="Eukaryota"/>
</dbReference>
<dbReference type="WBParaSite" id="Csp11.Scaffold528.g3131.t1">
    <property type="protein sequence ID" value="Csp11.Scaffold528.g3131.t1"/>
    <property type="gene ID" value="Csp11.Scaffold528.g3131"/>
</dbReference>
<dbReference type="AlphaFoldDB" id="A0A1I7T7D3"/>
<evidence type="ECO:0000256" key="4">
    <source>
        <dbReference type="ARBA" id="ARBA00022833"/>
    </source>
</evidence>
<evidence type="ECO:0000256" key="8">
    <source>
        <dbReference type="ARBA" id="ARBA00023170"/>
    </source>
</evidence>
<name>A0A1I7T7D3_9PELO</name>
<dbReference type="Gene3D" id="1.10.565.10">
    <property type="entry name" value="Retinoid X Receptor"/>
    <property type="match status" value="1"/>
</dbReference>
<keyword evidence="6" id="KW-0238">DNA-binding</keyword>
<keyword evidence="4" id="KW-0862">Zinc</keyword>
<dbReference type="InterPro" id="IPR000536">
    <property type="entry name" value="Nucl_hrmn_rcpt_lig-bd"/>
</dbReference>
<dbReference type="InterPro" id="IPR013088">
    <property type="entry name" value="Znf_NHR/GATA"/>
</dbReference>
<evidence type="ECO:0000313" key="13">
    <source>
        <dbReference type="WBParaSite" id="Csp11.Scaffold528.g3131.t1"/>
    </source>
</evidence>
<keyword evidence="7" id="KW-0804">Transcription</keyword>
<evidence type="ECO:0000256" key="7">
    <source>
        <dbReference type="ARBA" id="ARBA00023163"/>
    </source>
</evidence>
<dbReference type="Gene3D" id="3.30.50.10">
    <property type="entry name" value="Erythroid Transcription Factor GATA-1, subunit A"/>
    <property type="match status" value="1"/>
</dbReference>
<accession>A0A1I7T7D3</accession>
<dbReference type="GO" id="GO:0004879">
    <property type="term" value="F:nuclear receptor activity"/>
    <property type="evidence" value="ECO:0007669"/>
    <property type="project" value="TreeGrafter"/>
</dbReference>
<feature type="domain" description="Nuclear receptor" evidence="10">
    <location>
        <begin position="29"/>
        <end position="107"/>
    </location>
</feature>
<proteinExistence type="predicted"/>
<dbReference type="GO" id="GO:0008270">
    <property type="term" value="F:zinc ion binding"/>
    <property type="evidence" value="ECO:0007669"/>
    <property type="project" value="UniProtKB-KW"/>
</dbReference>
<dbReference type="SMART" id="SM00399">
    <property type="entry name" value="ZnF_C4"/>
    <property type="match status" value="1"/>
</dbReference>